<keyword evidence="1" id="KW-0175">Coiled coil</keyword>
<evidence type="ECO:0000313" key="2">
    <source>
        <dbReference type="EMBL" id="AVO44115.1"/>
    </source>
</evidence>
<protein>
    <submittedName>
        <fullName evidence="2">Uncharacterized protein</fullName>
    </submittedName>
</protein>
<gene>
    <name evidence="2" type="ORF">C6569_03015</name>
</gene>
<feature type="coiled-coil region" evidence="1">
    <location>
        <begin position="9"/>
        <end position="66"/>
    </location>
</feature>
<dbReference type="OrthoDB" id="9916237at2"/>
<dbReference type="EMBL" id="CP027668">
    <property type="protein sequence ID" value="AVO44115.1"/>
    <property type="molecule type" value="Genomic_DNA"/>
</dbReference>
<dbReference type="AlphaFoldDB" id="A0A2S0N7L3"/>
<sequence>MAPSDVYHLAELDQMIERLRADLRDISERAASADGNASEERLADMLATQEARLQDLLAKREEILAKAEKGGRDAG</sequence>
<proteinExistence type="predicted"/>
<accession>A0A2S0N7L3</accession>
<organism evidence="2 3">
    <name type="scientific">Phreatobacter cathodiphilus</name>
    <dbReference type="NCBI Taxonomy" id="1868589"/>
    <lineage>
        <taxon>Bacteria</taxon>
        <taxon>Pseudomonadati</taxon>
        <taxon>Pseudomonadota</taxon>
        <taxon>Alphaproteobacteria</taxon>
        <taxon>Hyphomicrobiales</taxon>
        <taxon>Phreatobacteraceae</taxon>
        <taxon>Phreatobacter</taxon>
    </lineage>
</organism>
<dbReference type="KEGG" id="phr:C6569_03015"/>
<evidence type="ECO:0000256" key="1">
    <source>
        <dbReference type="SAM" id="Coils"/>
    </source>
</evidence>
<name>A0A2S0N7L3_9HYPH</name>
<evidence type="ECO:0000313" key="3">
    <source>
        <dbReference type="Proteomes" id="UP000237889"/>
    </source>
</evidence>
<dbReference type="Proteomes" id="UP000237889">
    <property type="component" value="Chromosome"/>
</dbReference>
<keyword evidence="3" id="KW-1185">Reference proteome</keyword>
<dbReference type="RefSeq" id="WP_106747445.1">
    <property type="nucleotide sequence ID" value="NZ_CP027668.1"/>
</dbReference>
<reference evidence="2 3" key="1">
    <citation type="submission" date="2018-03" db="EMBL/GenBank/DDBJ databases">
        <title>Genome sequencing of Phreatobacter sp.</title>
        <authorList>
            <person name="Kim S.-J."/>
            <person name="Heo J."/>
            <person name="Kwon S.-W."/>
        </authorList>
    </citation>
    <scope>NUCLEOTIDE SEQUENCE [LARGE SCALE GENOMIC DNA]</scope>
    <source>
        <strain evidence="2 3">S-12</strain>
    </source>
</reference>